<protein>
    <submittedName>
        <fullName evidence="4">PH domain-containing protein</fullName>
    </submittedName>
</protein>
<feature type="transmembrane region" description="Helical" evidence="2">
    <location>
        <begin position="32"/>
        <end position="56"/>
    </location>
</feature>
<evidence type="ECO:0000256" key="2">
    <source>
        <dbReference type="SAM" id="Phobius"/>
    </source>
</evidence>
<keyword evidence="5" id="KW-1185">Reference proteome</keyword>
<dbReference type="EMBL" id="JBHMDY010000004">
    <property type="protein sequence ID" value="MFB9259886.1"/>
    <property type="molecule type" value="Genomic_DNA"/>
</dbReference>
<dbReference type="PANTHER" id="PTHR34473">
    <property type="entry name" value="UPF0699 TRANSMEMBRANE PROTEIN YDBS"/>
    <property type="match status" value="1"/>
</dbReference>
<feature type="region of interest" description="Disordered" evidence="1">
    <location>
        <begin position="1"/>
        <end position="22"/>
    </location>
</feature>
<feature type="transmembrane region" description="Helical" evidence="2">
    <location>
        <begin position="395"/>
        <end position="414"/>
    </location>
</feature>
<feature type="transmembrane region" description="Helical" evidence="2">
    <location>
        <begin position="195"/>
        <end position="218"/>
    </location>
</feature>
<proteinExistence type="predicted"/>
<dbReference type="PANTHER" id="PTHR34473:SF2">
    <property type="entry name" value="UPF0699 TRANSMEMBRANE PROTEIN YDBT"/>
    <property type="match status" value="1"/>
</dbReference>
<dbReference type="Pfam" id="PF03703">
    <property type="entry name" value="bPH_2"/>
    <property type="match status" value="2"/>
</dbReference>
<evidence type="ECO:0000259" key="3">
    <source>
        <dbReference type="Pfam" id="PF03703"/>
    </source>
</evidence>
<keyword evidence="2" id="KW-0812">Transmembrane</keyword>
<name>A0ABV5JQE5_9ACTN</name>
<reference evidence="4 5" key="1">
    <citation type="submission" date="2024-09" db="EMBL/GenBank/DDBJ databases">
        <authorList>
            <person name="Sun Q."/>
            <person name="Mori K."/>
        </authorList>
    </citation>
    <scope>NUCLEOTIDE SEQUENCE [LARGE SCALE GENOMIC DNA]</scope>
    <source>
        <strain evidence="4 5">CCM 7659</strain>
    </source>
</reference>
<feature type="domain" description="YdbS-like PH" evidence="3">
    <location>
        <begin position="419"/>
        <end position="491"/>
    </location>
</feature>
<accession>A0ABV5JQE5</accession>
<feature type="compositionally biased region" description="Basic and acidic residues" evidence="1">
    <location>
        <begin position="13"/>
        <end position="22"/>
    </location>
</feature>
<dbReference type="RefSeq" id="WP_182633472.1">
    <property type="nucleotide sequence ID" value="NZ_JAALDM010000299.1"/>
</dbReference>
<keyword evidence="2" id="KW-1133">Transmembrane helix</keyword>
<evidence type="ECO:0000256" key="1">
    <source>
        <dbReference type="SAM" id="MobiDB-lite"/>
    </source>
</evidence>
<keyword evidence="2" id="KW-0472">Membrane</keyword>
<evidence type="ECO:0000313" key="4">
    <source>
        <dbReference type="EMBL" id="MFB9259886.1"/>
    </source>
</evidence>
<feature type="domain" description="YdbS-like PH" evidence="3">
    <location>
        <begin position="88"/>
        <end position="163"/>
    </location>
</feature>
<dbReference type="Proteomes" id="UP001589700">
    <property type="component" value="Unassembled WGS sequence"/>
</dbReference>
<feature type="transmembrane region" description="Helical" evidence="2">
    <location>
        <begin position="371"/>
        <end position="389"/>
    </location>
</feature>
<gene>
    <name evidence="4" type="ORF">ACFFVD_08735</name>
</gene>
<evidence type="ECO:0000313" key="5">
    <source>
        <dbReference type="Proteomes" id="UP001589700"/>
    </source>
</evidence>
<feature type="transmembrane region" description="Helical" evidence="2">
    <location>
        <begin position="62"/>
        <end position="87"/>
    </location>
</feature>
<organism evidence="4 5">
    <name type="scientific">Dietzia aerolata</name>
    <dbReference type="NCBI Taxonomy" id="595984"/>
    <lineage>
        <taxon>Bacteria</taxon>
        <taxon>Bacillati</taxon>
        <taxon>Actinomycetota</taxon>
        <taxon>Actinomycetes</taxon>
        <taxon>Mycobacteriales</taxon>
        <taxon>Dietziaceae</taxon>
        <taxon>Dietzia</taxon>
    </lineage>
</organism>
<feature type="transmembrane region" description="Helical" evidence="2">
    <location>
        <begin position="230"/>
        <end position="254"/>
    </location>
</feature>
<dbReference type="InterPro" id="IPR005182">
    <property type="entry name" value="YdbS-like_PH"/>
</dbReference>
<sequence>MTTPEDPGQPEHTSPEHPTLERQRLDRRTITASTLIAAGALLLAAVPTAIGLALGGLGAGWIALWCLGGIVLGAASTAVVEVVRLAVTTFHLDDHRLDRRVRFLASTTTSIATARVRSVEISANVVQRRLGIATVKLSSGETDGSRLTLASLDLQSARELRRRLLADRAAEDSTEIARVDPGWVRYAPASVTTPLFGLIAVGVVFQIASMFNAVPLMLRVVWDRVDQVPIPLLVVAAVLIILAVGAIATAAIFIENWWAMRLDHHRDGSLEMRRGLLVGRHTTLDGSRIRGMTLHEPPGFRALGAARLDVVAIGVGIGNDENGQTKPSPSLVPASPREVSTGVAGVILGVGIPGSGSLRSHPPQARRRRHLRAALSTAGLTAIALVPVAVWPWLWWVPVVVVALSGAVSWWIAVDNFRGLGHAVTDRMVAMRKGSILRRTDVLVRDGILGWNIRRTPFQRRAGLVTLFATSAGGIGAFRLPDVGTDQAAHVWGTAGDVWEHLALPTGD</sequence>
<comment type="caution">
    <text evidence="4">The sequence shown here is derived from an EMBL/GenBank/DDBJ whole genome shotgun (WGS) entry which is preliminary data.</text>
</comment>